<evidence type="ECO:0000256" key="2">
    <source>
        <dbReference type="ARBA" id="ARBA00022801"/>
    </source>
</evidence>
<evidence type="ECO:0000313" key="12">
    <source>
        <dbReference type="Proteomes" id="UP000177396"/>
    </source>
</evidence>
<evidence type="ECO:0000259" key="10">
    <source>
        <dbReference type="PROSITE" id="PS51195"/>
    </source>
</evidence>
<dbReference type="PROSITE" id="PS51195">
    <property type="entry name" value="Q_MOTIF"/>
    <property type="match status" value="1"/>
</dbReference>
<proteinExistence type="inferred from homology"/>
<keyword evidence="3 7" id="KW-0347">Helicase</keyword>
<dbReference type="PROSITE" id="PS51194">
    <property type="entry name" value="HELICASE_CTER"/>
    <property type="match status" value="1"/>
</dbReference>
<keyword evidence="4 7" id="KW-0067">ATP-binding</keyword>
<dbReference type="PROSITE" id="PS51192">
    <property type="entry name" value="HELICASE_ATP_BIND_1"/>
    <property type="match status" value="1"/>
</dbReference>
<dbReference type="Pfam" id="PF00270">
    <property type="entry name" value="DEAD"/>
    <property type="match status" value="1"/>
</dbReference>
<feature type="domain" description="DEAD-box RNA helicase Q" evidence="10">
    <location>
        <begin position="36"/>
        <end position="64"/>
    </location>
</feature>
<dbReference type="InterPro" id="IPR050079">
    <property type="entry name" value="DEAD_box_RNA_helicase"/>
</dbReference>
<evidence type="ECO:0000256" key="5">
    <source>
        <dbReference type="ARBA" id="ARBA00038437"/>
    </source>
</evidence>
<dbReference type="Gene3D" id="3.40.50.300">
    <property type="entry name" value="P-loop containing nucleotide triphosphate hydrolases"/>
    <property type="match status" value="2"/>
</dbReference>
<gene>
    <name evidence="11" type="ORF">A2153_06040</name>
</gene>
<accession>A0A1F5YK21</accession>
<evidence type="ECO:0000259" key="8">
    <source>
        <dbReference type="PROSITE" id="PS51192"/>
    </source>
</evidence>
<evidence type="ECO:0000259" key="9">
    <source>
        <dbReference type="PROSITE" id="PS51194"/>
    </source>
</evidence>
<dbReference type="GO" id="GO:0005829">
    <property type="term" value="C:cytosol"/>
    <property type="evidence" value="ECO:0007669"/>
    <property type="project" value="TreeGrafter"/>
</dbReference>
<dbReference type="InterPro" id="IPR044742">
    <property type="entry name" value="DEAD/DEAH_RhlB"/>
</dbReference>
<dbReference type="PANTHER" id="PTHR47959:SF13">
    <property type="entry name" value="ATP-DEPENDENT RNA HELICASE RHLE"/>
    <property type="match status" value="1"/>
</dbReference>
<dbReference type="EMBL" id="MFJB01000024">
    <property type="protein sequence ID" value="OGG00317.1"/>
    <property type="molecule type" value="Genomic_DNA"/>
</dbReference>
<evidence type="ECO:0008006" key="13">
    <source>
        <dbReference type="Google" id="ProtNLM"/>
    </source>
</evidence>
<dbReference type="InterPro" id="IPR000629">
    <property type="entry name" value="RNA-helicase_DEAD-box_CS"/>
</dbReference>
<dbReference type="SUPFAM" id="SSF52540">
    <property type="entry name" value="P-loop containing nucleoside triphosphate hydrolases"/>
    <property type="match status" value="1"/>
</dbReference>
<dbReference type="InterPro" id="IPR014001">
    <property type="entry name" value="Helicase_ATP-bd"/>
</dbReference>
<dbReference type="GO" id="GO:0016787">
    <property type="term" value="F:hydrolase activity"/>
    <property type="evidence" value="ECO:0007669"/>
    <property type="project" value="UniProtKB-KW"/>
</dbReference>
<dbReference type="InterPro" id="IPR014014">
    <property type="entry name" value="RNA_helicase_DEAD_Q_motif"/>
</dbReference>
<dbReference type="Pfam" id="PF00271">
    <property type="entry name" value="Helicase_C"/>
    <property type="match status" value="1"/>
</dbReference>
<dbReference type="CDD" id="cd18787">
    <property type="entry name" value="SF2_C_DEAD"/>
    <property type="match status" value="1"/>
</dbReference>
<dbReference type="InterPro" id="IPR001650">
    <property type="entry name" value="Helicase_C-like"/>
</dbReference>
<evidence type="ECO:0000313" key="11">
    <source>
        <dbReference type="EMBL" id="OGG00317.1"/>
    </source>
</evidence>
<dbReference type="GO" id="GO:0003724">
    <property type="term" value="F:RNA helicase activity"/>
    <property type="evidence" value="ECO:0007669"/>
    <property type="project" value="InterPro"/>
</dbReference>
<dbReference type="SMART" id="SM00487">
    <property type="entry name" value="DEXDc"/>
    <property type="match status" value="1"/>
</dbReference>
<dbReference type="AlphaFoldDB" id="A0A1F5YK21"/>
<comment type="caution">
    <text evidence="11">The sequence shown here is derived from an EMBL/GenBank/DDBJ whole genome shotgun (WGS) entry which is preliminary data.</text>
</comment>
<dbReference type="GO" id="GO:0005524">
    <property type="term" value="F:ATP binding"/>
    <property type="evidence" value="ECO:0007669"/>
    <property type="project" value="UniProtKB-KW"/>
</dbReference>
<dbReference type="Proteomes" id="UP000177396">
    <property type="component" value="Unassembled WGS sequence"/>
</dbReference>
<evidence type="ECO:0000256" key="3">
    <source>
        <dbReference type="ARBA" id="ARBA00022806"/>
    </source>
</evidence>
<dbReference type="PANTHER" id="PTHR47959">
    <property type="entry name" value="ATP-DEPENDENT RNA HELICASE RHLE-RELATED"/>
    <property type="match status" value="1"/>
</dbReference>
<dbReference type="PROSITE" id="PS00039">
    <property type="entry name" value="DEAD_ATP_HELICASE"/>
    <property type="match status" value="1"/>
</dbReference>
<dbReference type="SMART" id="SM00490">
    <property type="entry name" value="HELICc"/>
    <property type="match status" value="1"/>
</dbReference>
<comment type="similarity">
    <text evidence="5 7">Belongs to the DEAD box helicase family.</text>
</comment>
<keyword evidence="2 7" id="KW-0378">Hydrolase</keyword>
<evidence type="ECO:0000256" key="6">
    <source>
        <dbReference type="PROSITE-ProRule" id="PRU00552"/>
    </source>
</evidence>
<feature type="domain" description="Helicase C-terminal" evidence="9">
    <location>
        <begin position="263"/>
        <end position="378"/>
    </location>
</feature>
<reference evidence="11 12" key="1">
    <citation type="journal article" date="2016" name="Nat. Commun.">
        <title>Thousands of microbial genomes shed light on interconnected biogeochemical processes in an aquifer system.</title>
        <authorList>
            <person name="Anantharaman K."/>
            <person name="Brown C.T."/>
            <person name="Hug L.A."/>
            <person name="Sharon I."/>
            <person name="Castelle C.J."/>
            <person name="Probst A.J."/>
            <person name="Thomas B.C."/>
            <person name="Singh A."/>
            <person name="Wilkins M.J."/>
            <person name="Karaoz U."/>
            <person name="Brodie E.L."/>
            <person name="Williams K.H."/>
            <person name="Hubbard S.S."/>
            <person name="Banfield J.F."/>
        </authorList>
    </citation>
    <scope>NUCLEOTIDE SEQUENCE [LARGE SCALE GENOMIC DNA]</scope>
</reference>
<evidence type="ECO:0000256" key="4">
    <source>
        <dbReference type="ARBA" id="ARBA00022840"/>
    </source>
</evidence>
<name>A0A1F5YK21_9BACT</name>
<feature type="domain" description="Helicase ATP-binding" evidence="8">
    <location>
        <begin position="67"/>
        <end position="236"/>
    </location>
</feature>
<dbReference type="InterPro" id="IPR027417">
    <property type="entry name" value="P-loop_NTPase"/>
</dbReference>
<keyword evidence="1 7" id="KW-0547">Nucleotide-binding</keyword>
<protein>
    <recommendedName>
        <fullName evidence="13">RNA helicase</fullName>
    </recommendedName>
</protein>
<evidence type="ECO:0000256" key="7">
    <source>
        <dbReference type="RuleBase" id="RU000492"/>
    </source>
</evidence>
<dbReference type="GO" id="GO:0003676">
    <property type="term" value="F:nucleic acid binding"/>
    <property type="evidence" value="ECO:0007669"/>
    <property type="project" value="InterPro"/>
</dbReference>
<organism evidence="11 12">
    <name type="scientific">Candidatus Gottesmanbacteria bacterium RBG_16_38_7b</name>
    <dbReference type="NCBI Taxonomy" id="1798372"/>
    <lineage>
        <taxon>Bacteria</taxon>
        <taxon>Candidatus Gottesmaniibacteriota</taxon>
    </lineage>
</organism>
<feature type="short sequence motif" description="Q motif" evidence="6">
    <location>
        <begin position="36"/>
        <end position="64"/>
    </location>
</feature>
<dbReference type="InterPro" id="IPR011545">
    <property type="entry name" value="DEAD/DEAH_box_helicase_dom"/>
</dbReference>
<dbReference type="CDD" id="cd00268">
    <property type="entry name" value="DEADc"/>
    <property type="match status" value="1"/>
</dbReference>
<evidence type="ECO:0000256" key="1">
    <source>
        <dbReference type="ARBA" id="ARBA00022741"/>
    </source>
</evidence>
<sequence>MQKSKFYRGRKHYLNPTQYINKTASFPTGNDIAIKNSFNDFRIDPILLQNIFSRGYRVPTPIQDQAIQPILEGKDVIGIAETGSGKTAAFLIPIINKILHNRQEKVLIIVPTRELAVQINDDLKSLSKFLSVYSSLCIGGASINRQIFELRNNPHIVIGTPGRIKDLFNRNFLHLKNFRNIVLDEADRMVDIGFLPEIKFLISRLSQDRQSLFFSATVSREVDGIINSFVTNPVTISVKSTETPVSIKQDVIRVRGTEEKIAKLKELLRRQEFKKVLIFGRTKHGVDRLSKRLFLQGFSVNSIHGNKSQNQRLRVLMQFKNNQLQILVATDIAARGLDIPDVSHVINFDEPASQTDYIHRIGRTGRAQKKGFALTFVS</sequence>